<proteinExistence type="predicted"/>
<reference evidence="2" key="1">
    <citation type="journal article" date="2023" name="Plant J.">
        <title>The genome of the king protea, Protea cynaroides.</title>
        <authorList>
            <person name="Chang J."/>
            <person name="Duong T.A."/>
            <person name="Schoeman C."/>
            <person name="Ma X."/>
            <person name="Roodt D."/>
            <person name="Barker N."/>
            <person name="Li Z."/>
            <person name="Van de Peer Y."/>
            <person name="Mizrachi E."/>
        </authorList>
    </citation>
    <scope>NUCLEOTIDE SEQUENCE</scope>
    <source>
        <tissue evidence="2">Young leaves</tissue>
    </source>
</reference>
<dbReference type="PANTHER" id="PTHR33095">
    <property type="entry name" value="OS07G0619500 PROTEIN"/>
    <property type="match status" value="1"/>
</dbReference>
<dbReference type="PANTHER" id="PTHR33095:SF81">
    <property type="entry name" value="OS07G0619500 PROTEIN"/>
    <property type="match status" value="1"/>
</dbReference>
<feature type="region of interest" description="Disordered" evidence="1">
    <location>
        <begin position="275"/>
        <end position="331"/>
    </location>
</feature>
<dbReference type="AlphaFoldDB" id="A0A9Q0HDS4"/>
<feature type="compositionally biased region" description="Low complexity" evidence="1">
    <location>
        <begin position="305"/>
        <end position="325"/>
    </location>
</feature>
<evidence type="ECO:0000313" key="2">
    <source>
        <dbReference type="EMBL" id="KAJ4962800.1"/>
    </source>
</evidence>
<feature type="compositionally biased region" description="Low complexity" evidence="1">
    <location>
        <begin position="137"/>
        <end position="147"/>
    </location>
</feature>
<dbReference type="InterPro" id="IPR012442">
    <property type="entry name" value="DUF1645_plant"/>
</dbReference>
<comment type="caution">
    <text evidence="2">The sequence shown here is derived from an EMBL/GenBank/DDBJ whole genome shotgun (WGS) entry which is preliminary data.</text>
</comment>
<feature type="compositionally biased region" description="Basic and acidic residues" evidence="1">
    <location>
        <begin position="223"/>
        <end position="232"/>
    </location>
</feature>
<evidence type="ECO:0000256" key="1">
    <source>
        <dbReference type="SAM" id="MobiDB-lite"/>
    </source>
</evidence>
<protein>
    <submittedName>
        <fullName evidence="2">Uncharacterized protein</fullName>
    </submittedName>
</protein>
<dbReference type="OrthoDB" id="667051at2759"/>
<feature type="compositionally biased region" description="Low complexity" evidence="1">
    <location>
        <begin position="235"/>
        <end position="254"/>
    </location>
</feature>
<dbReference type="Pfam" id="PF07816">
    <property type="entry name" value="DUF1645"/>
    <property type="match status" value="1"/>
</dbReference>
<sequence length="376" mass="41426">MEVLLPSRKFDDFNFDSACSTPYISAPSTPKRFGEIFCSAPTSPVRASAIYRDFDDLSFGSGCGTIDGSSSAIPYHWEEQIGKSKSNNDDDDDFAFDFSNQIGIDDSLYAEELFDGGVIRPLKPPPRLQPRDSAVTSPRSPRSPRSPIVSQGKKMIRDVFSPRRQRKDNDPFAAATKESRRGSDQSQNRGRDRAAIPSSSRSGRRGTRSVSPLRISQSSWEEQQQHRQENTKLDSSITKQSSSSSTSSSSSSSSLRGSKKWKLRDLLLFRNASEGRASEKDPLRKYSALPKKQQDLKNTSFRTIGSPSSLPSSSPSPGRSPNRSPMAKGGVSAHEFIYTTNRAASEDLKKKTFLPYKPGLLSMSTLSRAFGYFTGG</sequence>
<evidence type="ECO:0000313" key="3">
    <source>
        <dbReference type="Proteomes" id="UP001141806"/>
    </source>
</evidence>
<dbReference type="Proteomes" id="UP001141806">
    <property type="component" value="Unassembled WGS sequence"/>
</dbReference>
<keyword evidence="3" id="KW-1185">Reference proteome</keyword>
<feature type="compositionally biased region" description="Basic and acidic residues" evidence="1">
    <location>
        <begin position="177"/>
        <end position="194"/>
    </location>
</feature>
<feature type="region of interest" description="Disordered" evidence="1">
    <location>
        <begin position="120"/>
        <end position="259"/>
    </location>
</feature>
<name>A0A9Q0HDS4_9MAGN</name>
<accession>A0A9Q0HDS4</accession>
<organism evidence="2 3">
    <name type="scientific">Protea cynaroides</name>
    <dbReference type="NCBI Taxonomy" id="273540"/>
    <lineage>
        <taxon>Eukaryota</taxon>
        <taxon>Viridiplantae</taxon>
        <taxon>Streptophyta</taxon>
        <taxon>Embryophyta</taxon>
        <taxon>Tracheophyta</taxon>
        <taxon>Spermatophyta</taxon>
        <taxon>Magnoliopsida</taxon>
        <taxon>Proteales</taxon>
        <taxon>Proteaceae</taxon>
        <taxon>Protea</taxon>
    </lineage>
</organism>
<dbReference type="EMBL" id="JAMYWD010000008">
    <property type="protein sequence ID" value="KAJ4962800.1"/>
    <property type="molecule type" value="Genomic_DNA"/>
</dbReference>
<gene>
    <name evidence="2" type="ORF">NE237_022739</name>
</gene>